<dbReference type="Proteomes" id="UP000005667">
    <property type="component" value="Chromosome"/>
</dbReference>
<gene>
    <name evidence="1" type="ordered locus">AZOLI_2356</name>
</gene>
<dbReference type="EMBL" id="FQ311868">
    <property type="protein sequence ID" value="CBS87567.1"/>
    <property type="molecule type" value="Genomic_DNA"/>
</dbReference>
<dbReference type="AlphaFoldDB" id="G7Z9D8"/>
<accession>G7Z9D8</accession>
<evidence type="ECO:0000313" key="2">
    <source>
        <dbReference type="Proteomes" id="UP000005667"/>
    </source>
</evidence>
<proteinExistence type="predicted"/>
<keyword evidence="2" id="KW-1185">Reference proteome</keyword>
<name>G7Z9D8_AZOL4</name>
<reference evidence="2" key="1">
    <citation type="journal article" date="2011" name="PLoS Genet.">
        <title>Azospirillum genomes reveal transition of bacteria from aquatic to terrestrial environments.</title>
        <authorList>
            <person name="Wisniewski-Dye F."/>
            <person name="Borziak K."/>
            <person name="Khalsa-Moyers G."/>
            <person name="Alexandre G."/>
            <person name="Sukharnikov L.O."/>
            <person name="Wuichet K."/>
            <person name="Hurst G.B."/>
            <person name="McDonald W.H."/>
            <person name="Robertson J.S."/>
            <person name="Barbe V."/>
            <person name="Calteau A."/>
            <person name="Rouy Z."/>
            <person name="Mangenot S."/>
            <person name="Prigent-Combaret C."/>
            <person name="Normand P."/>
            <person name="Boyer M."/>
            <person name="Siguier P."/>
            <person name="Dessaux Y."/>
            <person name="Elmerich C."/>
            <person name="Condemine G."/>
            <person name="Krishnen G."/>
            <person name="Kennedy I."/>
            <person name="Paterson A.H."/>
            <person name="Gonzalez V."/>
            <person name="Mavingui P."/>
            <person name="Zhulin I.B."/>
        </authorList>
    </citation>
    <scope>NUCLEOTIDE SEQUENCE [LARGE SCALE GENOMIC DNA]</scope>
    <source>
        <strain evidence="2">4B</strain>
    </source>
</reference>
<protein>
    <submittedName>
        <fullName evidence="1">Uncharacterized protein</fullName>
    </submittedName>
</protein>
<sequence>MRAIIRGVNEDLLLVEGQLAGGALSRLNSLSPGGYGMHTSRICEKTRNLTLRTAPLSLRERG</sequence>
<dbReference type="HOGENOM" id="CLU_2894206_0_0_5"/>
<organism evidence="1 2">
    <name type="scientific">Azospirillum lipoferum (strain 4B)</name>
    <dbReference type="NCBI Taxonomy" id="862719"/>
    <lineage>
        <taxon>Bacteria</taxon>
        <taxon>Pseudomonadati</taxon>
        <taxon>Pseudomonadota</taxon>
        <taxon>Alphaproteobacteria</taxon>
        <taxon>Rhodospirillales</taxon>
        <taxon>Azospirillaceae</taxon>
        <taxon>Azospirillum</taxon>
    </lineage>
</organism>
<evidence type="ECO:0000313" key="1">
    <source>
        <dbReference type="EMBL" id="CBS87567.1"/>
    </source>
</evidence>
<dbReference type="KEGG" id="ali:AZOLI_2356"/>